<reference evidence="3" key="1">
    <citation type="submission" date="2020-10" db="EMBL/GenBank/DDBJ databases">
        <authorList>
            <person name="Gilroy R."/>
        </authorList>
    </citation>
    <scope>NUCLEOTIDE SEQUENCE</scope>
    <source>
        <strain evidence="3">ChiBcolR7-354</strain>
    </source>
</reference>
<evidence type="ECO:0000313" key="4">
    <source>
        <dbReference type="Proteomes" id="UP000824262"/>
    </source>
</evidence>
<dbReference type="PANTHER" id="PTHR34220:SF7">
    <property type="entry name" value="SENSOR HISTIDINE KINASE YPDA"/>
    <property type="match status" value="1"/>
</dbReference>
<dbReference type="Proteomes" id="UP000824262">
    <property type="component" value="Unassembled WGS sequence"/>
</dbReference>
<dbReference type="EMBL" id="DVGA01000030">
    <property type="protein sequence ID" value="HIQ78105.1"/>
    <property type="molecule type" value="Genomic_DNA"/>
</dbReference>
<keyword evidence="1" id="KW-1133">Transmembrane helix</keyword>
<dbReference type="InterPro" id="IPR050640">
    <property type="entry name" value="Bact_2-comp_sensor_kinase"/>
</dbReference>
<feature type="domain" description="Signal transduction histidine kinase internal region" evidence="2">
    <location>
        <begin position="362"/>
        <end position="432"/>
    </location>
</feature>
<keyword evidence="3" id="KW-0808">Transferase</keyword>
<name>A0A9D0ZCM9_9FIRM</name>
<evidence type="ECO:0000256" key="1">
    <source>
        <dbReference type="SAM" id="Phobius"/>
    </source>
</evidence>
<reference evidence="3" key="2">
    <citation type="journal article" date="2021" name="PeerJ">
        <title>Extensive microbial diversity within the chicken gut microbiome revealed by metagenomics and culture.</title>
        <authorList>
            <person name="Gilroy R."/>
            <person name="Ravi A."/>
            <person name="Getino M."/>
            <person name="Pursley I."/>
            <person name="Horton D.L."/>
            <person name="Alikhan N.F."/>
            <person name="Baker D."/>
            <person name="Gharbi K."/>
            <person name="Hall N."/>
            <person name="Watson M."/>
            <person name="Adriaenssens E.M."/>
            <person name="Foster-Nyarko E."/>
            <person name="Jarju S."/>
            <person name="Secka A."/>
            <person name="Antonio M."/>
            <person name="Oren A."/>
            <person name="Chaudhuri R.R."/>
            <person name="La Ragione R."/>
            <person name="Hildebrand F."/>
            <person name="Pallen M.J."/>
        </authorList>
    </citation>
    <scope>NUCLEOTIDE SEQUENCE</scope>
    <source>
        <strain evidence="3">ChiBcolR7-354</strain>
    </source>
</reference>
<dbReference type="Pfam" id="PF06580">
    <property type="entry name" value="His_kinase"/>
    <property type="match status" value="1"/>
</dbReference>
<keyword evidence="1" id="KW-0812">Transmembrane</keyword>
<feature type="transmembrane region" description="Helical" evidence="1">
    <location>
        <begin position="274"/>
        <end position="294"/>
    </location>
</feature>
<dbReference type="InterPro" id="IPR010559">
    <property type="entry name" value="Sig_transdc_His_kin_internal"/>
</dbReference>
<dbReference type="AlphaFoldDB" id="A0A9D0ZCM9"/>
<dbReference type="GO" id="GO:0016020">
    <property type="term" value="C:membrane"/>
    <property type="evidence" value="ECO:0007669"/>
    <property type="project" value="InterPro"/>
</dbReference>
<proteinExistence type="predicted"/>
<dbReference type="PANTHER" id="PTHR34220">
    <property type="entry name" value="SENSOR HISTIDINE KINASE YPDA"/>
    <property type="match status" value="1"/>
</dbReference>
<sequence length="588" mass="65258">MTAKPNRYFLNLRIYRRTFLVYLLIVMLLITGVFAALAMLARNMGLRFFSSEANSSYMLLEQQLTHVSSSIDGLFVRLYATSSLREDFFHFFSSTPSEYTAYRLENPYAAESYLDECSSLVSETDFCITHILYDSGERIADMEYSREGYSRWRSITAAEAEELTSGSLTVVREVESAGSVTFVIDPAGLVYDYYCTGGAAAAALDVGGKLTVVGDTGWQQDVDWPGLVSEGSPEPYFTREGGGVFYSAHSSSLFGYTLVSAAPWGEYMNMPLRAALIIGLAVAAGFAVVTVFYARKFSKDSVFIQEILLSMSRAESSEFVPVEIGSRRDEYAMIASNLNSLYEHLQALIEQRYKLTISQQRAEIQRLSAQLNPHFLYNTLESIRLRAMKEGDAHLAEATGSLGSLYRSIVKTEPVITIGKELEIARKYLDLMCFLDEDSFIYHIDVPEEALAIPTPKIWMQPIIENFFKHDFRDTDELKVVVISGSELQEPEAAPSAGRGRGFALEFMSNLGHVSGEGLAELNAAFGGRGSDQEPSGGIGLRSVWYRLQLFYSGRVSMSIENNAPSGVTLRICIYEEVTGENVPPADS</sequence>
<protein>
    <submittedName>
        <fullName evidence="3">Histidine kinase</fullName>
    </submittedName>
</protein>
<feature type="transmembrane region" description="Helical" evidence="1">
    <location>
        <begin position="20"/>
        <end position="41"/>
    </location>
</feature>
<accession>A0A9D0ZCM9</accession>
<keyword evidence="1" id="KW-0472">Membrane</keyword>
<gene>
    <name evidence="3" type="ORF">IAB77_02470</name>
</gene>
<comment type="caution">
    <text evidence="3">The sequence shown here is derived from an EMBL/GenBank/DDBJ whole genome shotgun (WGS) entry which is preliminary data.</text>
</comment>
<organism evidence="3 4">
    <name type="scientific">Candidatus Scatomorpha intestinavium</name>
    <dbReference type="NCBI Taxonomy" id="2840922"/>
    <lineage>
        <taxon>Bacteria</taxon>
        <taxon>Bacillati</taxon>
        <taxon>Bacillota</taxon>
        <taxon>Clostridia</taxon>
        <taxon>Eubacteriales</taxon>
        <taxon>Candidatus Scatomorpha</taxon>
    </lineage>
</organism>
<evidence type="ECO:0000313" key="3">
    <source>
        <dbReference type="EMBL" id="HIQ78105.1"/>
    </source>
</evidence>
<dbReference type="GO" id="GO:0000155">
    <property type="term" value="F:phosphorelay sensor kinase activity"/>
    <property type="evidence" value="ECO:0007669"/>
    <property type="project" value="InterPro"/>
</dbReference>
<keyword evidence="3" id="KW-0418">Kinase</keyword>
<evidence type="ECO:0000259" key="2">
    <source>
        <dbReference type="Pfam" id="PF06580"/>
    </source>
</evidence>